<keyword evidence="1" id="KW-0472">Membrane</keyword>
<keyword evidence="1" id="KW-1133">Transmembrane helix</keyword>
<name>A0A662DMB7_UNCAE</name>
<comment type="caution">
    <text evidence="3">The sequence shown here is derived from an EMBL/GenBank/DDBJ whole genome shotgun (WGS) entry which is preliminary data.</text>
</comment>
<dbReference type="Proteomes" id="UP000280417">
    <property type="component" value="Unassembled WGS sequence"/>
</dbReference>
<dbReference type="Pfam" id="PF01882">
    <property type="entry name" value="DUF58"/>
    <property type="match status" value="1"/>
</dbReference>
<dbReference type="PANTHER" id="PTHR33608:SF6">
    <property type="entry name" value="BLL2464 PROTEIN"/>
    <property type="match status" value="1"/>
</dbReference>
<dbReference type="InterPro" id="IPR002881">
    <property type="entry name" value="DUF58"/>
</dbReference>
<feature type="domain" description="DUF58" evidence="2">
    <location>
        <begin position="198"/>
        <end position="242"/>
    </location>
</feature>
<organism evidence="3 4">
    <name type="scientific">Aerophobetes bacterium</name>
    <dbReference type="NCBI Taxonomy" id="2030807"/>
    <lineage>
        <taxon>Bacteria</taxon>
        <taxon>Candidatus Aerophobota</taxon>
    </lineage>
</organism>
<dbReference type="EMBL" id="QMQA01000010">
    <property type="protein sequence ID" value="RLE15279.1"/>
    <property type="molecule type" value="Genomic_DNA"/>
</dbReference>
<accession>A0A662DMB7</accession>
<reference evidence="3 4" key="1">
    <citation type="submission" date="2018-06" db="EMBL/GenBank/DDBJ databases">
        <title>Extensive metabolic versatility and redundancy in microbially diverse, dynamic hydrothermal sediments.</title>
        <authorList>
            <person name="Dombrowski N."/>
            <person name="Teske A."/>
            <person name="Baker B.J."/>
        </authorList>
    </citation>
    <scope>NUCLEOTIDE SEQUENCE [LARGE SCALE GENOMIC DNA]</scope>
    <source>
        <strain evidence="3">B3_G15</strain>
    </source>
</reference>
<dbReference type="PANTHER" id="PTHR33608">
    <property type="entry name" value="BLL2464 PROTEIN"/>
    <property type="match status" value="1"/>
</dbReference>
<protein>
    <recommendedName>
        <fullName evidence="2">DUF58 domain-containing protein</fullName>
    </recommendedName>
</protein>
<gene>
    <name evidence="3" type="ORF">DRJ04_00780</name>
</gene>
<evidence type="ECO:0000259" key="2">
    <source>
        <dbReference type="Pfam" id="PF01882"/>
    </source>
</evidence>
<sequence>MNLNIGFLTERGWKVLLILLACCGLAALFVDPFLVALALSIGGFLFYDYKKAKRAVKRLKELVKFNSNSVRVVLVAGQSKIINLSCQATTELVVSLSFPLKEARIRPDQIRGGKYNLELLVSSELSGNYTADKIKAEVFGPYRLTKKEGNIPFDLSLKVLPRVMVVLVRATLFLLREGRGGAGEIPVPFKGPGTEYADTREYIPGDTLHHVDWKATARCGRLMVKEFFREAGQGAHVIYDIRAAGPVSQDKLATNFLNTCLGAAEQGYPLGVTVQDGEKVILHSVEQNPRKILKMAMGYVLESMKVDLEDIDILIDPFSSFEIKRFLNRMKEKKVKRVLEFEAKVIRNRLSEPYRFLAGLSRQMNEERQFLLISQLAGEIVDILQLIDEIRRRHQLIIIQPAEPWREAENLEKAYRWYERMKKIERILGRRKVQVVSRLGS</sequence>
<proteinExistence type="predicted"/>
<feature type="transmembrane region" description="Helical" evidence="1">
    <location>
        <begin position="15"/>
        <end position="47"/>
    </location>
</feature>
<evidence type="ECO:0000313" key="4">
    <source>
        <dbReference type="Proteomes" id="UP000280417"/>
    </source>
</evidence>
<evidence type="ECO:0000313" key="3">
    <source>
        <dbReference type="EMBL" id="RLE15279.1"/>
    </source>
</evidence>
<dbReference type="AlphaFoldDB" id="A0A662DMB7"/>
<keyword evidence="1" id="KW-0812">Transmembrane</keyword>
<evidence type="ECO:0000256" key="1">
    <source>
        <dbReference type="SAM" id="Phobius"/>
    </source>
</evidence>